<name>A0A8T0HL07_CERPU</name>
<evidence type="ECO:0000313" key="2">
    <source>
        <dbReference type="Proteomes" id="UP000822688"/>
    </source>
</evidence>
<reference evidence="1" key="1">
    <citation type="submission" date="2020-06" db="EMBL/GenBank/DDBJ databases">
        <title>WGS assembly of Ceratodon purpureus strain R40.</title>
        <authorList>
            <person name="Carey S.B."/>
            <person name="Jenkins J."/>
            <person name="Shu S."/>
            <person name="Lovell J.T."/>
            <person name="Sreedasyam A."/>
            <person name="Maumus F."/>
            <person name="Tiley G.P."/>
            <person name="Fernandez-Pozo N."/>
            <person name="Barry K."/>
            <person name="Chen C."/>
            <person name="Wang M."/>
            <person name="Lipzen A."/>
            <person name="Daum C."/>
            <person name="Saski C.A."/>
            <person name="Payton A.C."/>
            <person name="Mcbreen J.C."/>
            <person name="Conrad R.E."/>
            <person name="Kollar L.M."/>
            <person name="Olsson S."/>
            <person name="Huttunen S."/>
            <person name="Landis J.B."/>
            <person name="Wickett N.J."/>
            <person name="Johnson M.G."/>
            <person name="Rensing S.A."/>
            <person name="Grimwood J."/>
            <person name="Schmutz J."/>
            <person name="Mcdaniel S.F."/>
        </authorList>
    </citation>
    <scope>NUCLEOTIDE SEQUENCE</scope>
    <source>
        <strain evidence="1">R40</strain>
    </source>
</reference>
<comment type="caution">
    <text evidence="1">The sequence shown here is derived from an EMBL/GenBank/DDBJ whole genome shotgun (WGS) entry which is preliminary data.</text>
</comment>
<accession>A0A8T0HL07</accession>
<dbReference type="EMBL" id="CM026426">
    <property type="protein sequence ID" value="KAG0571501.1"/>
    <property type="molecule type" value="Genomic_DNA"/>
</dbReference>
<dbReference type="Proteomes" id="UP000822688">
    <property type="component" value="Chromosome V"/>
</dbReference>
<organism evidence="1 2">
    <name type="scientific">Ceratodon purpureus</name>
    <name type="common">Fire moss</name>
    <name type="synonym">Dicranum purpureum</name>
    <dbReference type="NCBI Taxonomy" id="3225"/>
    <lineage>
        <taxon>Eukaryota</taxon>
        <taxon>Viridiplantae</taxon>
        <taxon>Streptophyta</taxon>
        <taxon>Embryophyta</taxon>
        <taxon>Bryophyta</taxon>
        <taxon>Bryophytina</taxon>
        <taxon>Bryopsida</taxon>
        <taxon>Dicranidae</taxon>
        <taxon>Pseudoditrichales</taxon>
        <taxon>Ditrichaceae</taxon>
        <taxon>Ceratodon</taxon>
    </lineage>
</organism>
<sequence>MMTDEGALACLSTTLPLKLKHSSQCLVCVSTPRKELDSCDILSTICQLWVHLLASRLFDETFEVFEDAVDSAFDFETPTSLLHQGDLGFGSLPVPALSSCEAPSACAKPYSN</sequence>
<evidence type="ECO:0000313" key="1">
    <source>
        <dbReference type="EMBL" id="KAG0571501.1"/>
    </source>
</evidence>
<protein>
    <submittedName>
        <fullName evidence="1">Uncharacterized protein</fullName>
    </submittedName>
</protein>
<dbReference type="AlphaFoldDB" id="A0A8T0HL07"/>
<keyword evidence="2" id="KW-1185">Reference proteome</keyword>
<proteinExistence type="predicted"/>
<gene>
    <name evidence="1" type="ORF">KC19_VG016700</name>
</gene>